<dbReference type="EMBL" id="BBNQ01000012">
    <property type="protein sequence ID" value="GAL63575.1"/>
    <property type="molecule type" value="Genomic_DNA"/>
</dbReference>
<evidence type="ECO:0000313" key="1">
    <source>
        <dbReference type="EMBL" id="GAL63575.1"/>
    </source>
</evidence>
<name>A0A090VFM9_9FLAO</name>
<protein>
    <submittedName>
        <fullName evidence="1">Uncharacterized protein</fullName>
    </submittedName>
</protein>
<sequence>MFIHNCNFLNIQIVEYLISKVSFSKSILQPHSKQILIVKVL</sequence>
<evidence type="ECO:0000313" key="2">
    <source>
        <dbReference type="Proteomes" id="UP000029644"/>
    </source>
</evidence>
<proteinExistence type="predicted"/>
<reference evidence="1 2" key="1">
    <citation type="journal article" date="2014" name="Genome Announc.">
        <title>Draft Genome Sequences of Marine Flavobacterium Algibacter lectus Strains SS8 and NR4.</title>
        <authorList>
            <person name="Takatani N."/>
            <person name="Nakanishi M."/>
            <person name="Meirelles P."/>
            <person name="Mino S."/>
            <person name="Suda W."/>
            <person name="Oshima K."/>
            <person name="Hattori M."/>
            <person name="Ohkuma M."/>
            <person name="Hosokawa M."/>
            <person name="Miyashita K."/>
            <person name="Thompson F.L."/>
            <person name="Niwa A."/>
            <person name="Sawabe T."/>
            <person name="Sawabe T."/>
        </authorList>
    </citation>
    <scope>NUCLEOTIDE SEQUENCE [LARGE SCALE GENOMIC DNA]</scope>
    <source>
        <strain evidence="1 2">JCM 19300</strain>
    </source>
</reference>
<gene>
    <name evidence="1" type="ORF">JCM19300_1924</name>
</gene>
<dbReference type="Proteomes" id="UP000029644">
    <property type="component" value="Unassembled WGS sequence"/>
</dbReference>
<accession>A0A090VFM9</accession>
<comment type="caution">
    <text evidence="1">The sequence shown here is derived from an EMBL/GenBank/DDBJ whole genome shotgun (WGS) entry which is preliminary data.</text>
</comment>
<dbReference type="AlphaFoldDB" id="A0A090VFM9"/>
<organism evidence="1 2">
    <name type="scientific">Algibacter lectus</name>
    <dbReference type="NCBI Taxonomy" id="221126"/>
    <lineage>
        <taxon>Bacteria</taxon>
        <taxon>Pseudomonadati</taxon>
        <taxon>Bacteroidota</taxon>
        <taxon>Flavobacteriia</taxon>
        <taxon>Flavobacteriales</taxon>
        <taxon>Flavobacteriaceae</taxon>
        <taxon>Algibacter</taxon>
    </lineage>
</organism>